<feature type="domain" description="MobA/MobL protein" evidence="3">
    <location>
        <begin position="3"/>
        <end position="96"/>
    </location>
</feature>
<evidence type="ECO:0000313" key="4">
    <source>
        <dbReference type="EMBL" id="SPR15215.1"/>
    </source>
</evidence>
<dbReference type="SUPFAM" id="SSF52540">
    <property type="entry name" value="P-loop containing nucleoside triphosphate hydrolases"/>
    <property type="match status" value="2"/>
</dbReference>
<dbReference type="Proteomes" id="UP000245243">
    <property type="component" value="Chromosome I"/>
</dbReference>
<name>A0A2U3RPQ0_ORITS</name>
<dbReference type="PANTHER" id="PTHR43788">
    <property type="entry name" value="DNA2/NAM7 HELICASE FAMILY MEMBER"/>
    <property type="match status" value="1"/>
</dbReference>
<dbReference type="RefSeq" id="WP_231967645.1">
    <property type="nucleotide sequence ID" value="NZ_LS398548.1"/>
</dbReference>
<sequence>MLKDIVIALPDDKELNLEDRIKIIHEIVDAMEWVQNGLGVQIDIHKPHRGDKNWHVRILLTMRRFREDGTGLGDIAVDLNPKIITLSNGQKVVIKDPEMIHERVKEIINAFFAKLGLPYRVKDTSKVPGKHIGRIRNLINEVVNENELRKEAHLKIINDADVITDSITHYKSIFTKQDVEKAVKDIPDLTAREQLVQQVLSSNRILELYHDDGESSKYFTTIEVRNEETRIIRIANKINDQVYYNNIYNLKSDIEGLANVSEEQKQALRHILLSTSGVRVLRGRAGTGKSYVLIKAHKLATNRGQKVIGLAPTHKAVSELKSKGYTDVYTVKGFLYNRKKIFMQDSLIVVDEAGMVGTKAYAELFRVVRNNNCQLILAGDEKQLASIERGGMFEMLSNIFGSHVLVNIRRQSKNWSREAAMEFAESNILSGITLLRQNNCVRFDNTLQDSMSKLIYNWSLSKFKPHEKLVITVRNKDVDILNSSIRSLLKANGTLKGKEYRCSSIAGKKESYMVGDRIVFQKSNKDLQIQNSEFATLTSVNKNEFVAKTDAGKKVSFDPSKIQFKHGYASTVYKVQGASIKDVYVLHNGVSNISSSYVAMTRHIENLKLYCNKEATKSINSLITSD</sequence>
<dbReference type="Gene3D" id="3.40.50.300">
    <property type="entry name" value="P-loop containing nucleotide triphosphate hydrolases"/>
    <property type="match status" value="2"/>
</dbReference>
<dbReference type="InterPro" id="IPR005053">
    <property type="entry name" value="MobA_MobL"/>
</dbReference>
<gene>
    <name evidence="4" type="primary">traA</name>
    <name evidence="4" type="ORF">KARP_01097</name>
</gene>
<proteinExistence type="inferred from homology"/>
<accession>A0A2U3RPQ0</accession>
<organism evidence="4 5">
    <name type="scientific">Orientia tsutsugamushi</name>
    <name type="common">Rickettsia tsutsugamushi</name>
    <dbReference type="NCBI Taxonomy" id="784"/>
    <lineage>
        <taxon>Bacteria</taxon>
        <taxon>Pseudomonadati</taxon>
        <taxon>Pseudomonadota</taxon>
        <taxon>Alphaproteobacteria</taxon>
        <taxon>Rickettsiales</taxon>
        <taxon>Rickettsiaceae</taxon>
        <taxon>Rickettsieae</taxon>
        <taxon>Orientia</taxon>
    </lineage>
</organism>
<dbReference type="Pfam" id="PF13604">
    <property type="entry name" value="AAA_30"/>
    <property type="match status" value="1"/>
</dbReference>
<evidence type="ECO:0000259" key="3">
    <source>
        <dbReference type="Pfam" id="PF03389"/>
    </source>
</evidence>
<reference evidence="5" key="1">
    <citation type="submission" date="2018-03" db="EMBL/GenBank/DDBJ databases">
        <authorList>
            <person name="Batty M. E."/>
            <person name="Batty M E."/>
        </authorList>
    </citation>
    <scope>NUCLEOTIDE SEQUENCE [LARGE SCALE GENOMIC DNA]</scope>
</reference>
<evidence type="ECO:0000313" key="5">
    <source>
        <dbReference type="Proteomes" id="UP000245243"/>
    </source>
</evidence>
<comment type="similarity">
    <text evidence="1">Belongs to the MobA/MobL family.</text>
</comment>
<dbReference type="Gene3D" id="2.30.30.940">
    <property type="match status" value="1"/>
</dbReference>
<dbReference type="InterPro" id="IPR050534">
    <property type="entry name" value="Coronavir_polyprotein_1ab"/>
</dbReference>
<dbReference type="Pfam" id="PF03389">
    <property type="entry name" value="MobA_MobL"/>
    <property type="match status" value="1"/>
</dbReference>
<dbReference type="AlphaFoldDB" id="A0A2U3RPQ0"/>
<dbReference type="InterPro" id="IPR027417">
    <property type="entry name" value="P-loop_NTPase"/>
</dbReference>
<protein>
    <submittedName>
        <fullName evidence="4">Conjugal transfer protein TraA</fullName>
    </submittedName>
</protein>
<evidence type="ECO:0000256" key="2">
    <source>
        <dbReference type="ARBA" id="ARBA00022971"/>
    </source>
</evidence>
<evidence type="ECO:0000256" key="1">
    <source>
        <dbReference type="ARBA" id="ARBA00010873"/>
    </source>
</evidence>
<dbReference type="Gene3D" id="3.30.930.30">
    <property type="match status" value="1"/>
</dbReference>
<dbReference type="EMBL" id="LS398548">
    <property type="protein sequence ID" value="SPR15215.1"/>
    <property type="molecule type" value="Genomic_DNA"/>
</dbReference>
<keyword evidence="2" id="KW-0184">Conjugation</keyword>